<evidence type="ECO:0000259" key="17">
    <source>
        <dbReference type="PROSITE" id="PS50893"/>
    </source>
</evidence>
<dbReference type="InterPro" id="IPR027417">
    <property type="entry name" value="P-loop_NTPase"/>
</dbReference>
<comment type="subcellular location">
    <subcellularLocation>
        <location evidence="1">Cytoplasm</location>
    </subcellularLocation>
</comment>
<dbReference type="InterPro" id="IPR017871">
    <property type="entry name" value="ABC_transporter-like_CS"/>
</dbReference>
<protein>
    <recommendedName>
        <fullName evidence="15">UvrABC system protein A</fullName>
    </recommendedName>
    <alternativeName>
        <fullName evidence="16">Excinuclease ABC subunit A</fullName>
    </alternativeName>
</protein>
<dbReference type="InterPro" id="IPR041552">
    <property type="entry name" value="UvrA_DNA-bd"/>
</dbReference>
<keyword evidence="19" id="KW-1185">Reference proteome</keyword>
<evidence type="ECO:0000256" key="12">
    <source>
        <dbReference type="ARBA" id="ARBA00023125"/>
    </source>
</evidence>
<evidence type="ECO:0000313" key="19">
    <source>
        <dbReference type="Proteomes" id="UP000019249"/>
    </source>
</evidence>
<dbReference type="Gene3D" id="1.10.8.280">
    <property type="entry name" value="ABC transporter ATPase domain-like"/>
    <property type="match status" value="1"/>
</dbReference>
<evidence type="ECO:0000256" key="2">
    <source>
        <dbReference type="ARBA" id="ARBA00022490"/>
    </source>
</evidence>
<sequence length="811" mass="90640">MRINIKNAHEKNLKHIDLEIPRNKMTVITGLSGSGKTTLLKDTIYIESQRQYLESMSFQGIPKPKVDSIQNLSPAILIDQEDRNGNPRSTLGTQTDMYTDLRMIFEKLHERKCPHCGKIVAAHEAIEETEKTDDQYTVYMFCPHCEFRMKKLTRSAFSFNTKEGACGTCKGIGKALVIGDSLYDKTKSILEGGVVIWQKSYADYQQKSYFGLLEHLGIETPDNLPLADFTSLQIELLKNGIHSKELDPETKRNLPTKVFEGRFEGVETKIWQKIAEHKGVPTNMDAYIHEATCPDCHGEKLSELSRSVSVFGKRLPELGELDLQMLREWVQELKQKQPEAAEFVKDYLFDIETKVERIAKVGLDYLSLDRPYASLSGGEAQRIKLAAILDSEMTELLILLDEPTVGLHPDDTTGLLEMIAQIQARNNTIIAIEHDETFMKHADHIIEIGPKSGKNGGEVVASGSFESLSKLTSSLLFQSSSNEYRQTSRARNTASTAVTLNGASSHNLKEVSVAFPVGCLSVVTGVSGSGKSTLLFHELAKNELSDSEHVTWHHKFKDLVTITQKKPARNKRSIIATYLNLFDEIRKLFAKEAKKQDLPFSAGDFSFNSGKGRCENCQGLGVVENNQLFFENFESPCPVCHGSRYKAEVLQVEVSGHTIKSVLDLSIQEAIQFFDSNKLNSTALKLLSKTSLDYISIGQTTDSLSGGEMQRLNLTRKISLKQGTDQLFILDEPTTGLHKLDVFHFMELIRELIDLGNSFIFIEHNLDVISQADFIVELGPDGGKNGGHLVFSGPIEEFLKAKTKTTKYLSK</sequence>
<evidence type="ECO:0000256" key="4">
    <source>
        <dbReference type="ARBA" id="ARBA00022737"/>
    </source>
</evidence>
<evidence type="ECO:0000256" key="11">
    <source>
        <dbReference type="ARBA" id="ARBA00022881"/>
    </source>
</evidence>
<dbReference type="Proteomes" id="UP000019249">
    <property type="component" value="Unassembled WGS sequence"/>
</dbReference>
<dbReference type="SUPFAM" id="SSF52540">
    <property type="entry name" value="P-loop containing nucleoside triphosphate hydrolases"/>
    <property type="match status" value="2"/>
</dbReference>
<dbReference type="EMBL" id="AODF01000032">
    <property type="protein sequence ID" value="EUJ27398.1"/>
    <property type="molecule type" value="Genomic_DNA"/>
</dbReference>
<keyword evidence="2" id="KW-0963">Cytoplasm</keyword>
<evidence type="ECO:0000256" key="3">
    <source>
        <dbReference type="ARBA" id="ARBA00022723"/>
    </source>
</evidence>
<keyword evidence="6" id="KW-0227">DNA damage</keyword>
<evidence type="ECO:0000256" key="1">
    <source>
        <dbReference type="ARBA" id="ARBA00004496"/>
    </source>
</evidence>
<evidence type="ECO:0000256" key="13">
    <source>
        <dbReference type="ARBA" id="ARBA00023204"/>
    </source>
</evidence>
<evidence type="ECO:0000256" key="5">
    <source>
        <dbReference type="ARBA" id="ARBA00022741"/>
    </source>
</evidence>
<dbReference type="InterPro" id="IPR003439">
    <property type="entry name" value="ABC_transporter-like_ATP-bd"/>
</dbReference>
<keyword evidence="12" id="KW-0238">DNA-binding</keyword>
<keyword evidence="11" id="KW-0267">Excision nuclease</keyword>
<gene>
    <name evidence="18" type="ORF">MFLO_13053</name>
</gene>
<dbReference type="PANTHER" id="PTHR43152:SF3">
    <property type="entry name" value="UVRABC SYSTEM PROTEIN A"/>
    <property type="match status" value="1"/>
</dbReference>
<keyword evidence="5" id="KW-0547">Nucleotide-binding</keyword>
<proteinExistence type="inferred from homology"/>
<keyword evidence="8" id="KW-0863">Zinc-finger</keyword>
<accession>A0ABN0RCK0</accession>
<evidence type="ECO:0000256" key="10">
    <source>
        <dbReference type="ARBA" id="ARBA00022840"/>
    </source>
</evidence>
<comment type="caution">
    <text evidence="18">The sequence shown here is derived from an EMBL/GenBank/DDBJ whole genome shotgun (WGS) entry which is preliminary data.</text>
</comment>
<name>A0ABN0RCK0_9LIST</name>
<keyword evidence="3" id="KW-0479">Metal-binding</keyword>
<organism evidence="18 19">
    <name type="scientific">Listeria floridensis FSL S10-1187</name>
    <dbReference type="NCBI Taxonomy" id="1265817"/>
    <lineage>
        <taxon>Bacteria</taxon>
        <taxon>Bacillati</taxon>
        <taxon>Bacillota</taxon>
        <taxon>Bacilli</taxon>
        <taxon>Bacillales</taxon>
        <taxon>Listeriaceae</taxon>
        <taxon>Listeria</taxon>
    </lineage>
</organism>
<comment type="similarity">
    <text evidence="14">Belongs to the ABC transporter superfamily. UvrA family.</text>
</comment>
<keyword evidence="9" id="KW-0862">Zinc</keyword>
<evidence type="ECO:0000256" key="14">
    <source>
        <dbReference type="ARBA" id="ARBA00038000"/>
    </source>
</evidence>
<dbReference type="InterPro" id="IPR003593">
    <property type="entry name" value="AAA+_ATPase"/>
</dbReference>
<dbReference type="RefSeq" id="WP_036098130.1">
    <property type="nucleotide sequence ID" value="NZ_AODF01000032.1"/>
</dbReference>
<dbReference type="Pfam" id="PF00005">
    <property type="entry name" value="ABC_tran"/>
    <property type="match status" value="1"/>
</dbReference>
<keyword evidence="4" id="KW-0677">Repeat</keyword>
<keyword evidence="10" id="KW-0067">ATP-binding</keyword>
<evidence type="ECO:0000256" key="15">
    <source>
        <dbReference type="ARBA" id="ARBA00039316"/>
    </source>
</evidence>
<evidence type="ECO:0000256" key="6">
    <source>
        <dbReference type="ARBA" id="ARBA00022763"/>
    </source>
</evidence>
<dbReference type="Gene3D" id="1.20.1580.10">
    <property type="entry name" value="ABC transporter ATPase like domain"/>
    <property type="match status" value="2"/>
</dbReference>
<dbReference type="PROSITE" id="PS50893">
    <property type="entry name" value="ABC_TRANSPORTER_2"/>
    <property type="match status" value="1"/>
</dbReference>
<reference evidence="18 19" key="1">
    <citation type="journal article" date="2014" name="Int. J. Syst. Evol. Microbiol.">
        <title>Listeria floridensis sp. nov., Listeria aquatica sp. nov., Listeria cornellensis sp. nov., Listeria riparia sp. nov. and Listeria grandensis sp. nov., from agricultural and natural environments.</title>
        <authorList>
            <person name="den Bakker H.C."/>
            <person name="Warchocki S."/>
            <person name="Wright E.M."/>
            <person name="Allred A.F."/>
            <person name="Ahlstrom C."/>
            <person name="Manuel C.S."/>
            <person name="Stasiewicz M.J."/>
            <person name="Burrell A."/>
            <person name="Roof S."/>
            <person name="Strawn L."/>
            <person name="Fortes E.D."/>
            <person name="Nightingale K.K."/>
            <person name="Kephart D."/>
            <person name="Wiedmann M."/>
        </authorList>
    </citation>
    <scope>NUCLEOTIDE SEQUENCE [LARGE SCALE GENOMIC DNA]</scope>
    <source>
        <strain evidence="18 19">FSL S10-1187</strain>
    </source>
</reference>
<keyword evidence="7" id="KW-0228">DNA excision</keyword>
<dbReference type="PANTHER" id="PTHR43152">
    <property type="entry name" value="UVRABC SYSTEM PROTEIN A"/>
    <property type="match status" value="1"/>
</dbReference>
<evidence type="ECO:0000256" key="7">
    <source>
        <dbReference type="ARBA" id="ARBA00022769"/>
    </source>
</evidence>
<dbReference type="PROSITE" id="PS00211">
    <property type="entry name" value="ABC_TRANSPORTER_1"/>
    <property type="match status" value="1"/>
</dbReference>
<evidence type="ECO:0000256" key="9">
    <source>
        <dbReference type="ARBA" id="ARBA00022833"/>
    </source>
</evidence>
<evidence type="ECO:0000256" key="16">
    <source>
        <dbReference type="ARBA" id="ARBA00042156"/>
    </source>
</evidence>
<evidence type="ECO:0000313" key="18">
    <source>
        <dbReference type="EMBL" id="EUJ27398.1"/>
    </source>
</evidence>
<evidence type="ECO:0000256" key="8">
    <source>
        <dbReference type="ARBA" id="ARBA00022771"/>
    </source>
</evidence>
<dbReference type="Pfam" id="PF17755">
    <property type="entry name" value="UvrA_DNA-bind"/>
    <property type="match status" value="1"/>
</dbReference>
<keyword evidence="13" id="KW-0234">DNA repair</keyword>
<dbReference type="SMART" id="SM00382">
    <property type="entry name" value="AAA"/>
    <property type="match status" value="2"/>
</dbReference>
<feature type="domain" description="ABC transporter" evidence="17">
    <location>
        <begin position="488"/>
        <end position="811"/>
    </location>
</feature>
<dbReference type="Gene3D" id="3.40.50.300">
    <property type="entry name" value="P-loop containing nucleotide triphosphate hydrolases"/>
    <property type="match status" value="2"/>
</dbReference>